<keyword evidence="9" id="KW-0718">Serine biosynthesis</keyword>
<evidence type="ECO:0000259" key="13">
    <source>
        <dbReference type="Pfam" id="PF00266"/>
    </source>
</evidence>
<evidence type="ECO:0000256" key="4">
    <source>
        <dbReference type="ARBA" id="ARBA00013030"/>
    </source>
</evidence>
<sequence>MSSNLQQQIDARANTINLNAGPSPLPQSALLQAAQALLSYSETPGMGIAEISHRSKAFERVLASADADLRQLLQIPDNYKVMWMQGGGLTQFATTVVNLTAWYRIKHQLKADDQVQAWYAVTGSWSAKALQEAQRMGIATTKIVDGKKIGDGKFKGVPSSSDQWAIPTLADSDPKPAFVYYCDNETVDGVEFPSAGQPNAFPFDRFDEDVPIVCDMSSNFLSRPVDVTKYGIIYAGAQKNLGPSGATVVIVRQDLIVDLDEAVRYGGGRVPSMLSYQQIAANDSMYNTPPTFTIYVCSLVLRSLLATPPYPLESSSSAPLSPLAQLADAKSSLVYSLLDDESDFYQGTANKGSRSRMNVTFRIKGGEQVEKDFVKLAGEKGIMGVGGHRSVGGIRTSIYNAVTLAQVETLVEFMKQFRGERI</sequence>
<evidence type="ECO:0000256" key="10">
    <source>
        <dbReference type="ARBA" id="ARBA00047630"/>
    </source>
</evidence>
<comment type="catalytic activity">
    <reaction evidence="11">
        <text>O-phospho-L-serine + 2-oxoglutarate = 3-phosphooxypyruvate + L-glutamate</text>
        <dbReference type="Rhea" id="RHEA:14329"/>
        <dbReference type="ChEBI" id="CHEBI:16810"/>
        <dbReference type="ChEBI" id="CHEBI:18110"/>
        <dbReference type="ChEBI" id="CHEBI:29985"/>
        <dbReference type="ChEBI" id="CHEBI:57524"/>
        <dbReference type="EC" id="2.6.1.52"/>
    </reaction>
</comment>
<protein>
    <recommendedName>
        <fullName evidence="4">phosphoserine transaminase</fullName>
        <ecNumber evidence="4">2.6.1.52</ecNumber>
    </recommendedName>
</protein>
<dbReference type="InterPro" id="IPR015421">
    <property type="entry name" value="PyrdxlP-dep_Trfase_major"/>
</dbReference>
<dbReference type="Gene3D" id="3.90.1150.10">
    <property type="entry name" value="Aspartate Aminotransferase, domain 1"/>
    <property type="match status" value="1"/>
</dbReference>
<dbReference type="PANTHER" id="PTHR43247:SF1">
    <property type="entry name" value="PHOSPHOSERINE AMINOTRANSFERASE"/>
    <property type="match status" value="1"/>
</dbReference>
<evidence type="ECO:0000256" key="12">
    <source>
        <dbReference type="RuleBase" id="RU004504"/>
    </source>
</evidence>
<dbReference type="GO" id="GO:0004648">
    <property type="term" value="F:O-phospho-L-serine:2-oxoglutarate aminotransferase activity"/>
    <property type="evidence" value="ECO:0007669"/>
    <property type="project" value="UniProtKB-EC"/>
</dbReference>
<evidence type="ECO:0000256" key="5">
    <source>
        <dbReference type="ARBA" id="ARBA00022576"/>
    </source>
</evidence>
<evidence type="ECO:0000256" key="8">
    <source>
        <dbReference type="ARBA" id="ARBA00022898"/>
    </source>
</evidence>
<evidence type="ECO:0000256" key="6">
    <source>
        <dbReference type="ARBA" id="ARBA00022605"/>
    </source>
</evidence>
<dbReference type="GO" id="GO:0030170">
    <property type="term" value="F:pyridoxal phosphate binding"/>
    <property type="evidence" value="ECO:0007669"/>
    <property type="project" value="TreeGrafter"/>
</dbReference>
<keyword evidence="15" id="KW-1185">Reference proteome</keyword>
<evidence type="ECO:0000256" key="1">
    <source>
        <dbReference type="ARBA" id="ARBA00001933"/>
    </source>
</evidence>
<dbReference type="EMBL" id="FMSP01000004">
    <property type="protein sequence ID" value="SCV69071.1"/>
    <property type="molecule type" value="Genomic_DNA"/>
</dbReference>
<dbReference type="GO" id="GO:0005737">
    <property type="term" value="C:cytoplasm"/>
    <property type="evidence" value="ECO:0007669"/>
    <property type="project" value="TreeGrafter"/>
</dbReference>
<evidence type="ECO:0000256" key="3">
    <source>
        <dbReference type="ARBA" id="ARBA00006904"/>
    </source>
</evidence>
<comment type="pathway">
    <text evidence="2">Amino-acid biosynthesis; L-serine biosynthesis; L-serine from 3-phospho-D-glycerate: step 2/3.</text>
</comment>
<evidence type="ECO:0000256" key="11">
    <source>
        <dbReference type="ARBA" id="ARBA00049007"/>
    </source>
</evidence>
<dbReference type="HAMAP" id="MF_00160">
    <property type="entry name" value="SerC_aminotrans_5"/>
    <property type="match status" value="1"/>
</dbReference>
<feature type="domain" description="Aminotransferase class V" evidence="13">
    <location>
        <begin position="17"/>
        <end position="410"/>
    </location>
</feature>
<dbReference type="SUPFAM" id="SSF53383">
    <property type="entry name" value="PLP-dependent transferases"/>
    <property type="match status" value="1"/>
</dbReference>
<keyword evidence="8" id="KW-0663">Pyridoxal phosphate</keyword>
<comment type="cofactor">
    <cofactor evidence="1 12">
        <name>pyridoxal 5'-phosphate</name>
        <dbReference type="ChEBI" id="CHEBI:597326"/>
    </cofactor>
</comment>
<dbReference type="Gene3D" id="3.40.640.10">
    <property type="entry name" value="Type I PLP-dependent aspartate aminotransferase-like (Major domain)"/>
    <property type="match status" value="1"/>
</dbReference>
<organism evidence="14 15">
    <name type="scientific">Microbotryum intermedium</name>
    <dbReference type="NCBI Taxonomy" id="269621"/>
    <lineage>
        <taxon>Eukaryota</taxon>
        <taxon>Fungi</taxon>
        <taxon>Dikarya</taxon>
        <taxon>Basidiomycota</taxon>
        <taxon>Pucciniomycotina</taxon>
        <taxon>Microbotryomycetes</taxon>
        <taxon>Microbotryales</taxon>
        <taxon>Microbotryaceae</taxon>
        <taxon>Microbotryum</taxon>
    </lineage>
</organism>
<dbReference type="STRING" id="269621.A0A238FAF6"/>
<dbReference type="InterPro" id="IPR015424">
    <property type="entry name" value="PyrdxlP-dep_Trfase"/>
</dbReference>
<comment type="catalytic activity">
    <reaction evidence="10">
        <text>4-(phosphooxy)-L-threonine + 2-oxoglutarate = (R)-3-hydroxy-2-oxo-4-phosphooxybutanoate + L-glutamate</text>
        <dbReference type="Rhea" id="RHEA:16573"/>
        <dbReference type="ChEBI" id="CHEBI:16810"/>
        <dbReference type="ChEBI" id="CHEBI:29985"/>
        <dbReference type="ChEBI" id="CHEBI:58452"/>
        <dbReference type="ChEBI" id="CHEBI:58538"/>
        <dbReference type="EC" id="2.6.1.52"/>
    </reaction>
</comment>
<dbReference type="InterPro" id="IPR020578">
    <property type="entry name" value="Aminotrans_V_PyrdxlP_BS"/>
</dbReference>
<dbReference type="PIRSF" id="PIRSF000525">
    <property type="entry name" value="SerC"/>
    <property type="match status" value="1"/>
</dbReference>
<evidence type="ECO:0000256" key="9">
    <source>
        <dbReference type="ARBA" id="ARBA00023299"/>
    </source>
</evidence>
<dbReference type="UniPathway" id="UPA00135">
    <property type="reaction ID" value="UER00197"/>
</dbReference>
<evidence type="ECO:0000313" key="14">
    <source>
        <dbReference type="EMBL" id="SCV69071.1"/>
    </source>
</evidence>
<evidence type="ECO:0000256" key="7">
    <source>
        <dbReference type="ARBA" id="ARBA00022679"/>
    </source>
</evidence>
<reference evidence="15" key="1">
    <citation type="submission" date="2016-09" db="EMBL/GenBank/DDBJ databases">
        <authorList>
            <person name="Jeantristanb JTB J.-T."/>
            <person name="Ricardo R."/>
        </authorList>
    </citation>
    <scope>NUCLEOTIDE SEQUENCE [LARGE SCALE GENOMIC DNA]</scope>
</reference>
<dbReference type="EC" id="2.6.1.52" evidence="4"/>
<dbReference type="PROSITE" id="PS00595">
    <property type="entry name" value="AA_TRANSFER_CLASS_5"/>
    <property type="match status" value="1"/>
</dbReference>
<evidence type="ECO:0000256" key="2">
    <source>
        <dbReference type="ARBA" id="ARBA00005099"/>
    </source>
</evidence>
<keyword evidence="7" id="KW-0808">Transferase</keyword>
<dbReference type="FunFam" id="3.40.640.10:FF:000010">
    <property type="entry name" value="Phosphoserine aminotransferase"/>
    <property type="match status" value="1"/>
</dbReference>
<accession>A0A238FAF6</accession>
<dbReference type="InterPro" id="IPR000192">
    <property type="entry name" value="Aminotrans_V_dom"/>
</dbReference>
<dbReference type="AlphaFoldDB" id="A0A238FAF6"/>
<name>A0A238FAF6_9BASI</name>
<dbReference type="NCBIfam" id="NF003764">
    <property type="entry name" value="PRK05355.1"/>
    <property type="match status" value="1"/>
</dbReference>
<dbReference type="FunFam" id="3.90.1150.10:FF:000006">
    <property type="entry name" value="Phosphoserine aminotransferase"/>
    <property type="match status" value="1"/>
</dbReference>
<dbReference type="GO" id="GO:0006564">
    <property type="term" value="P:L-serine biosynthetic process"/>
    <property type="evidence" value="ECO:0007669"/>
    <property type="project" value="UniProtKB-KW"/>
</dbReference>
<keyword evidence="5" id="KW-0032">Aminotransferase</keyword>
<dbReference type="PANTHER" id="PTHR43247">
    <property type="entry name" value="PHOSPHOSERINE AMINOTRANSFERASE"/>
    <property type="match status" value="1"/>
</dbReference>
<dbReference type="InterPro" id="IPR015422">
    <property type="entry name" value="PyrdxlP-dep_Trfase_small"/>
</dbReference>
<dbReference type="InterPro" id="IPR022278">
    <property type="entry name" value="Pser_aminoTfrase"/>
</dbReference>
<dbReference type="Pfam" id="PF00266">
    <property type="entry name" value="Aminotran_5"/>
    <property type="match status" value="1"/>
</dbReference>
<gene>
    <name evidence="14" type="ORF">BQ2448_2091</name>
</gene>
<proteinExistence type="inferred from homology"/>
<comment type="similarity">
    <text evidence="3">Belongs to the class-V pyridoxal-phosphate-dependent aminotransferase family. SerC subfamily.</text>
</comment>
<dbReference type="OrthoDB" id="1703350at2759"/>
<evidence type="ECO:0000313" key="15">
    <source>
        <dbReference type="Proteomes" id="UP000198372"/>
    </source>
</evidence>
<dbReference type="Proteomes" id="UP000198372">
    <property type="component" value="Unassembled WGS sequence"/>
</dbReference>
<keyword evidence="6" id="KW-0028">Amino-acid biosynthesis</keyword>